<dbReference type="KEGG" id="vin:AKJ08_3220"/>
<sequence>MAGSEPAQRPGLEEPGASRTNERSARSRFRGRSPCFPSRPCVSSGARVRAQVRRAPRPTGRRDEWPRLLGACSRSYRPPSRFPPQPTRRPPSLPRPGVSPSP</sequence>
<dbReference type="AlphaFoldDB" id="A0A0K1PH20"/>
<feature type="region of interest" description="Disordered" evidence="1">
    <location>
        <begin position="1"/>
        <end position="102"/>
    </location>
</feature>
<accession>A0A0K1PH20</accession>
<evidence type="ECO:0000256" key="1">
    <source>
        <dbReference type="SAM" id="MobiDB-lite"/>
    </source>
</evidence>
<dbReference type="EMBL" id="CP012332">
    <property type="protein sequence ID" value="AKU92833.1"/>
    <property type="molecule type" value="Genomic_DNA"/>
</dbReference>
<evidence type="ECO:0000313" key="2">
    <source>
        <dbReference type="EMBL" id="AKU92833.1"/>
    </source>
</evidence>
<evidence type="ECO:0000313" key="3">
    <source>
        <dbReference type="Proteomes" id="UP000055590"/>
    </source>
</evidence>
<proteinExistence type="predicted"/>
<dbReference type="Proteomes" id="UP000055590">
    <property type="component" value="Chromosome"/>
</dbReference>
<keyword evidence="3" id="KW-1185">Reference proteome</keyword>
<feature type="compositionally biased region" description="Pro residues" evidence="1">
    <location>
        <begin position="80"/>
        <end position="102"/>
    </location>
</feature>
<dbReference type="STRING" id="1391653.AKJ08_3220"/>
<gene>
    <name evidence="2" type="ORF">AKJ08_3220</name>
</gene>
<name>A0A0K1PH20_9BACT</name>
<protein>
    <submittedName>
        <fullName evidence="2">Uncharacterized protein</fullName>
    </submittedName>
</protein>
<reference evidence="2 3" key="1">
    <citation type="submission" date="2015-08" db="EMBL/GenBank/DDBJ databases">
        <authorList>
            <person name="Babu N.S."/>
            <person name="Beckwith C.J."/>
            <person name="Beseler K.G."/>
            <person name="Brison A."/>
            <person name="Carone J.V."/>
            <person name="Caskin T.P."/>
            <person name="Diamond M."/>
            <person name="Durham M.E."/>
            <person name="Foxe J.M."/>
            <person name="Go M."/>
            <person name="Henderson B.A."/>
            <person name="Jones I.B."/>
            <person name="McGettigan J.A."/>
            <person name="Micheletti S.J."/>
            <person name="Nasrallah M.E."/>
            <person name="Ortiz D."/>
            <person name="Piller C.R."/>
            <person name="Privatt S.R."/>
            <person name="Schneider S.L."/>
            <person name="Sharp S."/>
            <person name="Smith T.C."/>
            <person name="Stanton J.D."/>
            <person name="Ullery H.E."/>
            <person name="Wilson R.J."/>
            <person name="Serrano M.G."/>
            <person name="Buck G."/>
            <person name="Lee V."/>
            <person name="Wang Y."/>
            <person name="Carvalho R."/>
            <person name="Voegtly L."/>
            <person name="Shi R."/>
            <person name="Duckworth R."/>
            <person name="Johnson A."/>
            <person name="Loviza R."/>
            <person name="Walstead R."/>
            <person name="Shah Z."/>
            <person name="Kiflezghi M."/>
            <person name="Wade K."/>
            <person name="Ball S.L."/>
            <person name="Bradley K.W."/>
            <person name="Asai D.J."/>
            <person name="Bowman C.A."/>
            <person name="Russell D.A."/>
            <person name="Pope W.H."/>
            <person name="Jacobs-Sera D."/>
            <person name="Hendrix R.W."/>
            <person name="Hatfull G.F."/>
        </authorList>
    </citation>
    <scope>NUCLEOTIDE SEQUENCE [LARGE SCALE GENOMIC DNA]</scope>
    <source>
        <strain evidence="2 3">DSM 27710</strain>
    </source>
</reference>
<organism evidence="2 3">
    <name type="scientific">Vulgatibacter incomptus</name>
    <dbReference type="NCBI Taxonomy" id="1391653"/>
    <lineage>
        <taxon>Bacteria</taxon>
        <taxon>Pseudomonadati</taxon>
        <taxon>Myxococcota</taxon>
        <taxon>Myxococcia</taxon>
        <taxon>Myxococcales</taxon>
        <taxon>Cystobacterineae</taxon>
        <taxon>Vulgatibacteraceae</taxon>
        <taxon>Vulgatibacter</taxon>
    </lineage>
</organism>